<protein>
    <submittedName>
        <fullName evidence="5">GntR family transcriptional regulator</fullName>
    </submittedName>
</protein>
<evidence type="ECO:0000256" key="3">
    <source>
        <dbReference type="ARBA" id="ARBA00023163"/>
    </source>
</evidence>
<organism evidence="5 6">
    <name type="scientific">Pedobacter psychroterrae</name>
    <dbReference type="NCBI Taxonomy" id="2530453"/>
    <lineage>
        <taxon>Bacteria</taxon>
        <taxon>Pseudomonadati</taxon>
        <taxon>Bacteroidota</taxon>
        <taxon>Sphingobacteriia</taxon>
        <taxon>Sphingobacteriales</taxon>
        <taxon>Sphingobacteriaceae</taxon>
        <taxon>Pedobacter</taxon>
    </lineage>
</organism>
<dbReference type="Pfam" id="PF00392">
    <property type="entry name" value="GntR"/>
    <property type="match status" value="1"/>
</dbReference>
<evidence type="ECO:0000256" key="1">
    <source>
        <dbReference type="ARBA" id="ARBA00023015"/>
    </source>
</evidence>
<dbReference type="InterPro" id="IPR046335">
    <property type="entry name" value="LacI/GalR-like_sensor"/>
</dbReference>
<dbReference type="OrthoDB" id="742238at2"/>
<keyword evidence="1" id="KW-0805">Transcription regulation</keyword>
<dbReference type="GO" id="GO:0003677">
    <property type="term" value="F:DNA binding"/>
    <property type="evidence" value="ECO:0007669"/>
    <property type="project" value="UniProtKB-KW"/>
</dbReference>
<dbReference type="InterPro" id="IPR036388">
    <property type="entry name" value="WH-like_DNA-bd_sf"/>
</dbReference>
<gene>
    <name evidence="5" type="ORF">EZ437_18665</name>
</gene>
<dbReference type="PANTHER" id="PTHR38445:SF10">
    <property type="entry name" value="GNTR-FAMILY TRANSCRIPTIONAL REGULATOR"/>
    <property type="match status" value="1"/>
</dbReference>
<evidence type="ECO:0000313" key="5">
    <source>
        <dbReference type="EMBL" id="TCC98215.1"/>
    </source>
</evidence>
<evidence type="ECO:0000313" key="6">
    <source>
        <dbReference type="Proteomes" id="UP000293347"/>
    </source>
</evidence>
<name>A0A4R0ND77_9SPHI</name>
<comment type="caution">
    <text evidence="5">The sequence shown here is derived from an EMBL/GenBank/DDBJ whole genome shotgun (WGS) entry which is preliminary data.</text>
</comment>
<dbReference type="InterPro" id="IPR028082">
    <property type="entry name" value="Peripla_BP_I"/>
</dbReference>
<dbReference type="Proteomes" id="UP000293347">
    <property type="component" value="Unassembled WGS sequence"/>
</dbReference>
<dbReference type="CDD" id="cd07377">
    <property type="entry name" value="WHTH_GntR"/>
    <property type="match status" value="1"/>
</dbReference>
<evidence type="ECO:0000256" key="2">
    <source>
        <dbReference type="ARBA" id="ARBA00023125"/>
    </source>
</evidence>
<keyword evidence="6" id="KW-1185">Reference proteome</keyword>
<dbReference type="InterPro" id="IPR036390">
    <property type="entry name" value="WH_DNA-bd_sf"/>
</dbReference>
<dbReference type="GO" id="GO:0003700">
    <property type="term" value="F:DNA-binding transcription factor activity"/>
    <property type="evidence" value="ECO:0007669"/>
    <property type="project" value="InterPro"/>
</dbReference>
<reference evidence="5 6" key="1">
    <citation type="submission" date="2019-02" db="EMBL/GenBank/DDBJ databases">
        <title>Pedobacter sp. RP-1-14 sp. nov., isolated from Arctic soil.</title>
        <authorList>
            <person name="Dahal R.H."/>
        </authorList>
    </citation>
    <scope>NUCLEOTIDE SEQUENCE [LARGE SCALE GENOMIC DNA]</scope>
    <source>
        <strain evidence="5 6">RP-1-14</strain>
    </source>
</reference>
<dbReference type="SUPFAM" id="SSF46785">
    <property type="entry name" value="Winged helix' DNA-binding domain"/>
    <property type="match status" value="1"/>
</dbReference>
<dbReference type="Gene3D" id="3.40.50.2300">
    <property type="match status" value="2"/>
</dbReference>
<keyword evidence="3" id="KW-0804">Transcription</keyword>
<dbReference type="Gene3D" id="1.10.10.10">
    <property type="entry name" value="Winged helix-like DNA-binding domain superfamily/Winged helix DNA-binding domain"/>
    <property type="match status" value="1"/>
</dbReference>
<dbReference type="PANTHER" id="PTHR38445">
    <property type="entry name" value="HTH-TYPE TRANSCRIPTIONAL REPRESSOR YTRA"/>
    <property type="match status" value="1"/>
</dbReference>
<dbReference type="AlphaFoldDB" id="A0A4R0ND77"/>
<accession>A0A4R0ND77</accession>
<dbReference type="SMART" id="SM00345">
    <property type="entry name" value="HTH_GNTR"/>
    <property type="match status" value="1"/>
</dbReference>
<sequence>MKENKSKYKLVVSHVVNRIASEEYRNGDRIPSINDFRTEYGLSRDTVFAGLRELMSRGIISSNQGVGYFVTSTKVQTGHHIFLLFNEFNEFKEDLFNSFTAATGNSVTVDLYFHNYNRKVFETLINDANNKYTDYIIMSGKFQGIDPLLAGLSGRAFLLDHFHPELNGKYSSVAQNFEKDTYEALQSAVQQIRKYKRIFMVQKEEKEPLERYDGLKTFCIQNAFDHDYISATGKRKIEKGDLFIVVKDRDLVDLLKQAALQNLSAGTDFGIISYNDTPLKEMLAGGITTLSTDFKLMGETMAKLINTRSVTSIENPWKLNIRQSL</sequence>
<dbReference type="SUPFAM" id="SSF53822">
    <property type="entry name" value="Periplasmic binding protein-like I"/>
    <property type="match status" value="1"/>
</dbReference>
<feature type="domain" description="HTH gntR-type" evidence="4">
    <location>
        <begin position="5"/>
        <end position="73"/>
    </location>
</feature>
<keyword evidence="2" id="KW-0238">DNA-binding</keyword>
<dbReference type="Pfam" id="PF13377">
    <property type="entry name" value="Peripla_BP_3"/>
    <property type="match status" value="1"/>
</dbReference>
<dbReference type="PROSITE" id="PS50949">
    <property type="entry name" value="HTH_GNTR"/>
    <property type="match status" value="1"/>
</dbReference>
<proteinExistence type="predicted"/>
<evidence type="ECO:0000259" key="4">
    <source>
        <dbReference type="PROSITE" id="PS50949"/>
    </source>
</evidence>
<dbReference type="InterPro" id="IPR000524">
    <property type="entry name" value="Tscrpt_reg_HTH_GntR"/>
</dbReference>
<dbReference type="RefSeq" id="WP_131597590.1">
    <property type="nucleotide sequence ID" value="NZ_SJSL01000007.1"/>
</dbReference>
<dbReference type="EMBL" id="SJSL01000007">
    <property type="protein sequence ID" value="TCC98215.1"/>
    <property type="molecule type" value="Genomic_DNA"/>
</dbReference>